<evidence type="ECO:0000313" key="7">
    <source>
        <dbReference type="EMBL" id="EAI8859609.1"/>
    </source>
</evidence>
<name>A0A5L4MY70_CAMFE</name>
<keyword evidence="2 4" id="KW-0479">Metal-binding</keyword>
<dbReference type="GO" id="GO:0009055">
    <property type="term" value="F:electron transfer activity"/>
    <property type="evidence" value="ECO:0007669"/>
    <property type="project" value="InterPro"/>
</dbReference>
<evidence type="ECO:0000256" key="2">
    <source>
        <dbReference type="ARBA" id="ARBA00022723"/>
    </source>
</evidence>
<dbReference type="RefSeq" id="WP_011732105.1">
    <property type="nucleotide sequence ID" value="NZ_AABUZP020000005.1"/>
</dbReference>
<feature type="domain" description="Cytochrome c" evidence="5">
    <location>
        <begin position="21"/>
        <end position="114"/>
    </location>
</feature>
<evidence type="ECO:0000313" key="9">
    <source>
        <dbReference type="EMBL" id="EAK0467870.1"/>
    </source>
</evidence>
<dbReference type="GeneID" id="61065000"/>
<evidence type="ECO:0000256" key="3">
    <source>
        <dbReference type="ARBA" id="ARBA00023004"/>
    </source>
</evidence>
<dbReference type="EMBL" id="AACCXM010000001">
    <property type="protein sequence ID" value="EAK0467870.1"/>
    <property type="molecule type" value="Genomic_DNA"/>
</dbReference>
<reference evidence="8 11" key="1">
    <citation type="submission" date="2018-05" db="EMBL/GenBank/DDBJ databases">
        <authorList>
            <consortium name="PulseNet: The National Subtyping Network for Foodborne Disease Surveillance"/>
            <person name="Tarr C.L."/>
            <person name="Trees E."/>
            <person name="Katz L.S."/>
            <person name="Carleton-Romer H.A."/>
            <person name="Stroika S."/>
            <person name="Kucerova Z."/>
            <person name="Roache K.F."/>
            <person name="Sabol A.L."/>
            <person name="Besser J."/>
            <person name="Gerner-Smidt P."/>
        </authorList>
    </citation>
    <scope>NUCLEOTIDE SEQUENCE</scope>
    <source>
        <strain evidence="8">2014D-0197</strain>
        <strain evidence="6 11">2016D-0221</strain>
        <strain evidence="9">D4313</strain>
        <strain evidence="7 10">PNUSAC001503</strain>
    </source>
</reference>
<dbReference type="SUPFAM" id="SSF46626">
    <property type="entry name" value="Cytochrome c"/>
    <property type="match status" value="1"/>
</dbReference>
<dbReference type="Proteomes" id="UP000535509">
    <property type="component" value="Unassembled WGS sequence"/>
</dbReference>
<dbReference type="Gene3D" id="1.10.760.10">
    <property type="entry name" value="Cytochrome c-like domain"/>
    <property type="match status" value="1"/>
</dbReference>
<dbReference type="EMBL" id="AACCXK010000002">
    <property type="protein sequence ID" value="EAK0452354.1"/>
    <property type="molecule type" value="Genomic_DNA"/>
</dbReference>
<proteinExistence type="predicted"/>
<dbReference type="OMA" id="GMMPKYN"/>
<keyword evidence="10" id="KW-1185">Reference proteome</keyword>
<dbReference type="GO" id="GO:0020037">
    <property type="term" value="F:heme binding"/>
    <property type="evidence" value="ECO:0007669"/>
    <property type="project" value="InterPro"/>
</dbReference>
<accession>A0A5L4MY70</accession>
<dbReference type="GO" id="GO:0046872">
    <property type="term" value="F:metal ion binding"/>
    <property type="evidence" value="ECO:0007669"/>
    <property type="project" value="UniProtKB-KW"/>
</dbReference>
<comment type="caution">
    <text evidence="8">The sequence shown here is derived from an EMBL/GenBank/DDBJ whole genome shotgun (WGS) entry which is preliminary data.</text>
</comment>
<gene>
    <name evidence="8" type="ORF">AAH17_01575</name>
    <name evidence="9" type="ORF">AAH24_00580</name>
    <name evidence="6" type="ORF">BVH53_04195</name>
    <name evidence="7" type="ORF">CX802_07205</name>
</gene>
<evidence type="ECO:0000313" key="8">
    <source>
        <dbReference type="EMBL" id="EAK0452354.1"/>
    </source>
</evidence>
<sequence length="118" mass="13905">MKFLYIFLMSFSFLMAEEFITKLEYAKMLYQNPRGIGCNKCHGEKGEGSLIVKYKNLDRKNNVYVEKSLIAPRINNLDFDKFKSAVKESKGIMPSYFLTDNEILNLYEYIKTFNKENK</sequence>
<dbReference type="Proteomes" id="UP000557842">
    <property type="component" value="Unassembled WGS sequence"/>
</dbReference>
<evidence type="ECO:0000313" key="10">
    <source>
        <dbReference type="Proteomes" id="UP000535509"/>
    </source>
</evidence>
<evidence type="ECO:0000313" key="6">
    <source>
        <dbReference type="EMBL" id="EAI5407897.1"/>
    </source>
</evidence>
<dbReference type="PROSITE" id="PS51007">
    <property type="entry name" value="CYTC"/>
    <property type="match status" value="1"/>
</dbReference>
<dbReference type="InterPro" id="IPR036909">
    <property type="entry name" value="Cyt_c-like_dom_sf"/>
</dbReference>
<keyword evidence="3 4" id="KW-0408">Iron</keyword>
<protein>
    <submittedName>
        <fullName evidence="8">Cytochrome c</fullName>
    </submittedName>
</protein>
<organism evidence="8">
    <name type="scientific">Campylobacter fetus</name>
    <dbReference type="NCBI Taxonomy" id="196"/>
    <lineage>
        <taxon>Bacteria</taxon>
        <taxon>Pseudomonadati</taxon>
        <taxon>Campylobacterota</taxon>
        <taxon>Epsilonproteobacteria</taxon>
        <taxon>Campylobacterales</taxon>
        <taxon>Campylobacteraceae</taxon>
        <taxon>Campylobacter</taxon>
    </lineage>
</organism>
<evidence type="ECO:0000313" key="11">
    <source>
        <dbReference type="Proteomes" id="UP000557842"/>
    </source>
</evidence>
<evidence type="ECO:0000259" key="5">
    <source>
        <dbReference type="PROSITE" id="PS51007"/>
    </source>
</evidence>
<dbReference type="EMBL" id="AABQDW010000005">
    <property type="protein sequence ID" value="EAI5407897.1"/>
    <property type="molecule type" value="Genomic_DNA"/>
</dbReference>
<evidence type="ECO:0000256" key="4">
    <source>
        <dbReference type="PROSITE-ProRule" id="PRU00433"/>
    </source>
</evidence>
<evidence type="ECO:0000256" key="1">
    <source>
        <dbReference type="ARBA" id="ARBA00022617"/>
    </source>
</evidence>
<dbReference type="Pfam" id="PF00034">
    <property type="entry name" value="Cytochrom_C"/>
    <property type="match status" value="1"/>
</dbReference>
<dbReference type="AlphaFoldDB" id="A0A5L4MY70"/>
<keyword evidence="1 4" id="KW-0349">Heme</keyword>
<dbReference type="InterPro" id="IPR009056">
    <property type="entry name" value="Cyt_c-like_dom"/>
</dbReference>
<dbReference type="EMBL" id="AABTCC010000022">
    <property type="protein sequence ID" value="EAI8859609.1"/>
    <property type="molecule type" value="Genomic_DNA"/>
</dbReference>